<gene>
    <name evidence="2" type="ORF">ARMSODRAFT_957697</name>
</gene>
<dbReference type="Proteomes" id="UP000218334">
    <property type="component" value="Unassembled WGS sequence"/>
</dbReference>
<evidence type="ECO:0000256" key="1">
    <source>
        <dbReference type="SAM" id="MobiDB-lite"/>
    </source>
</evidence>
<feature type="non-terminal residue" evidence="2">
    <location>
        <position position="1"/>
    </location>
</feature>
<dbReference type="AlphaFoldDB" id="A0A2H3BRK3"/>
<feature type="compositionally biased region" description="Polar residues" evidence="1">
    <location>
        <begin position="27"/>
        <end position="39"/>
    </location>
</feature>
<sequence>HIPVPSDRYHQDHQEWLPTLADPAGSPTGTSSCSLTDNDSVTLSAVPSRRFSQLYGCRD</sequence>
<dbReference type="EMBL" id="KZ293431">
    <property type="protein sequence ID" value="PBK68668.1"/>
    <property type="molecule type" value="Genomic_DNA"/>
</dbReference>
<proteinExistence type="predicted"/>
<organism evidence="2 3">
    <name type="scientific">Armillaria solidipes</name>
    <dbReference type="NCBI Taxonomy" id="1076256"/>
    <lineage>
        <taxon>Eukaryota</taxon>
        <taxon>Fungi</taxon>
        <taxon>Dikarya</taxon>
        <taxon>Basidiomycota</taxon>
        <taxon>Agaricomycotina</taxon>
        <taxon>Agaricomycetes</taxon>
        <taxon>Agaricomycetidae</taxon>
        <taxon>Agaricales</taxon>
        <taxon>Marasmiineae</taxon>
        <taxon>Physalacriaceae</taxon>
        <taxon>Armillaria</taxon>
    </lineage>
</organism>
<protein>
    <submittedName>
        <fullName evidence="2">Uncharacterized protein</fullName>
    </submittedName>
</protein>
<feature type="region of interest" description="Disordered" evidence="1">
    <location>
        <begin position="1"/>
        <end position="39"/>
    </location>
</feature>
<name>A0A2H3BRK3_9AGAR</name>
<evidence type="ECO:0000313" key="3">
    <source>
        <dbReference type="Proteomes" id="UP000218334"/>
    </source>
</evidence>
<keyword evidence="3" id="KW-1185">Reference proteome</keyword>
<reference evidence="3" key="1">
    <citation type="journal article" date="2017" name="Nat. Ecol. Evol.">
        <title>Genome expansion and lineage-specific genetic innovations in the forest pathogenic fungi Armillaria.</title>
        <authorList>
            <person name="Sipos G."/>
            <person name="Prasanna A.N."/>
            <person name="Walter M.C."/>
            <person name="O'Connor E."/>
            <person name="Balint B."/>
            <person name="Krizsan K."/>
            <person name="Kiss B."/>
            <person name="Hess J."/>
            <person name="Varga T."/>
            <person name="Slot J."/>
            <person name="Riley R."/>
            <person name="Boka B."/>
            <person name="Rigling D."/>
            <person name="Barry K."/>
            <person name="Lee J."/>
            <person name="Mihaltcheva S."/>
            <person name="LaButti K."/>
            <person name="Lipzen A."/>
            <person name="Waldron R."/>
            <person name="Moloney N.M."/>
            <person name="Sperisen C."/>
            <person name="Kredics L."/>
            <person name="Vagvoelgyi C."/>
            <person name="Patrignani A."/>
            <person name="Fitzpatrick D."/>
            <person name="Nagy I."/>
            <person name="Doyle S."/>
            <person name="Anderson J.B."/>
            <person name="Grigoriev I.V."/>
            <person name="Gueldener U."/>
            <person name="Muensterkoetter M."/>
            <person name="Nagy L.G."/>
        </authorList>
    </citation>
    <scope>NUCLEOTIDE SEQUENCE [LARGE SCALE GENOMIC DNA]</scope>
    <source>
        <strain evidence="3">28-4</strain>
    </source>
</reference>
<evidence type="ECO:0000313" key="2">
    <source>
        <dbReference type="EMBL" id="PBK68668.1"/>
    </source>
</evidence>
<accession>A0A2H3BRK3</accession>